<dbReference type="RefSeq" id="WP_381738608.1">
    <property type="nucleotide sequence ID" value="NZ_JBHSDP010000011.1"/>
</dbReference>
<protein>
    <submittedName>
        <fullName evidence="1">Uncharacterized protein</fullName>
    </submittedName>
</protein>
<evidence type="ECO:0000313" key="1">
    <source>
        <dbReference type="EMBL" id="MFC4328392.1"/>
    </source>
</evidence>
<organism evidence="1 2">
    <name type="scientific">Streptomyces andamanensis</name>
    <dbReference type="NCBI Taxonomy" id="1565035"/>
    <lineage>
        <taxon>Bacteria</taxon>
        <taxon>Bacillati</taxon>
        <taxon>Actinomycetota</taxon>
        <taxon>Actinomycetes</taxon>
        <taxon>Kitasatosporales</taxon>
        <taxon>Streptomycetaceae</taxon>
        <taxon>Streptomyces</taxon>
    </lineage>
</organism>
<dbReference type="Proteomes" id="UP001595824">
    <property type="component" value="Unassembled WGS sequence"/>
</dbReference>
<dbReference type="EMBL" id="JBHSDP010000011">
    <property type="protein sequence ID" value="MFC4328392.1"/>
    <property type="molecule type" value="Genomic_DNA"/>
</dbReference>
<comment type="caution">
    <text evidence="1">The sequence shown here is derived from an EMBL/GenBank/DDBJ whole genome shotgun (WGS) entry which is preliminary data.</text>
</comment>
<evidence type="ECO:0000313" key="2">
    <source>
        <dbReference type="Proteomes" id="UP001595824"/>
    </source>
</evidence>
<keyword evidence="2" id="KW-1185">Reference proteome</keyword>
<proteinExistence type="predicted"/>
<gene>
    <name evidence="1" type="ORF">ACFPC0_11190</name>
</gene>
<accession>A0ABV8TCQ7</accession>
<reference evidence="2" key="1">
    <citation type="journal article" date="2019" name="Int. J. Syst. Evol. Microbiol.">
        <title>The Global Catalogue of Microorganisms (GCM) 10K type strain sequencing project: providing services to taxonomists for standard genome sequencing and annotation.</title>
        <authorList>
            <consortium name="The Broad Institute Genomics Platform"/>
            <consortium name="The Broad Institute Genome Sequencing Center for Infectious Disease"/>
            <person name="Wu L."/>
            <person name="Ma J."/>
        </authorList>
    </citation>
    <scope>NUCLEOTIDE SEQUENCE [LARGE SCALE GENOMIC DNA]</scope>
    <source>
        <strain evidence="2">PCU 347</strain>
    </source>
</reference>
<name>A0ABV8TCQ7_9ACTN</name>
<sequence>MGTIAVIARPTGPDTFTGIYVGGDGYPQATGRCLWKQVITHFHGDLEAAARYYIDDHPRGWYRLDEAFGRNECYCHDRGEGTDGRPMLSTQDQISDVDYTYVLMPEYLKIYRFGRPRKKRVTWDPEQRVNWEGIDQYLIDHN</sequence>